<dbReference type="EMBL" id="HBKO01015276">
    <property type="protein sequence ID" value="CAE2212195.1"/>
    <property type="molecule type" value="Transcribed_RNA"/>
</dbReference>
<dbReference type="InterPro" id="IPR044669">
    <property type="entry name" value="YneE/VCCN1/2-like"/>
</dbReference>
<dbReference type="GO" id="GO:0005254">
    <property type="term" value="F:chloride channel activity"/>
    <property type="evidence" value="ECO:0007669"/>
    <property type="project" value="InterPro"/>
</dbReference>
<protein>
    <submittedName>
        <fullName evidence="8">Uncharacterized protein</fullName>
    </submittedName>
</protein>
<gene>
    <name evidence="8" type="ORF">CPOL0286_LOCUS6955</name>
</gene>
<feature type="transmembrane region" description="Helical" evidence="7">
    <location>
        <begin position="6"/>
        <end position="26"/>
    </location>
</feature>
<keyword evidence="6 7" id="KW-0472">Membrane</keyword>
<evidence type="ECO:0000256" key="2">
    <source>
        <dbReference type="ARBA" id="ARBA00022448"/>
    </source>
</evidence>
<keyword evidence="4 7" id="KW-1133">Transmembrane helix</keyword>
<evidence type="ECO:0000256" key="7">
    <source>
        <dbReference type="SAM" id="Phobius"/>
    </source>
</evidence>
<accession>A0A7S4HXK2</accession>
<evidence type="ECO:0000256" key="4">
    <source>
        <dbReference type="ARBA" id="ARBA00022989"/>
    </source>
</evidence>
<comment type="subcellular location">
    <subcellularLocation>
        <location evidence="1">Membrane</location>
        <topology evidence="1">Multi-pass membrane protein</topology>
    </subcellularLocation>
</comment>
<dbReference type="GO" id="GO:0016020">
    <property type="term" value="C:membrane"/>
    <property type="evidence" value="ECO:0007669"/>
    <property type="project" value="UniProtKB-SubCell"/>
</dbReference>
<keyword evidence="2" id="KW-0813">Transport</keyword>
<dbReference type="AlphaFoldDB" id="A0A7S4HXK2"/>
<evidence type="ECO:0000313" key="8">
    <source>
        <dbReference type="EMBL" id="CAE2212195.1"/>
    </source>
</evidence>
<feature type="transmembrane region" description="Helical" evidence="7">
    <location>
        <begin position="38"/>
        <end position="59"/>
    </location>
</feature>
<evidence type="ECO:0000256" key="6">
    <source>
        <dbReference type="ARBA" id="ARBA00023136"/>
    </source>
</evidence>
<dbReference type="Pfam" id="PF25539">
    <property type="entry name" value="Bestrophin_2"/>
    <property type="match status" value="1"/>
</dbReference>
<evidence type="ECO:0000256" key="3">
    <source>
        <dbReference type="ARBA" id="ARBA00022692"/>
    </source>
</evidence>
<name>A0A7S4HXK2_9EUKA</name>
<reference evidence="8" key="1">
    <citation type="submission" date="2021-01" db="EMBL/GenBank/DDBJ databases">
        <authorList>
            <person name="Corre E."/>
            <person name="Pelletier E."/>
            <person name="Niang G."/>
            <person name="Scheremetjew M."/>
            <person name="Finn R."/>
            <person name="Kale V."/>
            <person name="Holt S."/>
            <person name="Cochrane G."/>
            <person name="Meng A."/>
            <person name="Brown T."/>
            <person name="Cohen L."/>
        </authorList>
    </citation>
    <scope>NUCLEOTIDE SEQUENCE</scope>
    <source>
        <strain evidence="8">UIO037</strain>
    </source>
</reference>
<organism evidence="8">
    <name type="scientific">Prymnesium polylepis</name>
    <dbReference type="NCBI Taxonomy" id="72548"/>
    <lineage>
        <taxon>Eukaryota</taxon>
        <taxon>Haptista</taxon>
        <taxon>Haptophyta</taxon>
        <taxon>Prymnesiophyceae</taxon>
        <taxon>Prymnesiales</taxon>
        <taxon>Prymnesiaceae</taxon>
        <taxon>Prymnesium</taxon>
    </lineage>
</organism>
<evidence type="ECO:0000256" key="1">
    <source>
        <dbReference type="ARBA" id="ARBA00004141"/>
    </source>
</evidence>
<keyword evidence="3 7" id="KW-0812">Transmembrane</keyword>
<sequence>MPVPFPYYHVLKLMLLASLLAMSYAICQLMEESKGISFFIFAIVAAIMLGLEEISVAMADPFGNDDTDFDTDEMTRYCYEATVALLRDSNYEGETARWAFAKESELPEDVGDPVNQILPKRIRRNSTLGVLVEKVGEAALAVYDWGKFTMDAEARTYSNRLATNEVISTVEHVRRATLSASVHQFSQG</sequence>
<proteinExistence type="predicted"/>
<keyword evidence="5" id="KW-0406">Ion transport</keyword>
<evidence type="ECO:0000256" key="5">
    <source>
        <dbReference type="ARBA" id="ARBA00023065"/>
    </source>
</evidence>